<feature type="transmembrane region" description="Helical" evidence="1">
    <location>
        <begin position="46"/>
        <end position="63"/>
    </location>
</feature>
<reference evidence="3" key="1">
    <citation type="journal article" date="2019" name="Int. J. Syst. Evol. Microbiol.">
        <title>The Global Catalogue of Microorganisms (GCM) 10K type strain sequencing project: providing services to taxonomists for standard genome sequencing and annotation.</title>
        <authorList>
            <consortium name="The Broad Institute Genomics Platform"/>
            <consortium name="The Broad Institute Genome Sequencing Center for Infectious Disease"/>
            <person name="Wu L."/>
            <person name="Ma J."/>
        </authorList>
    </citation>
    <scope>NUCLEOTIDE SEQUENCE [LARGE SCALE GENOMIC DNA]</scope>
    <source>
        <strain evidence="3">JCM 6835</strain>
    </source>
</reference>
<keyword evidence="1" id="KW-1133">Transmembrane helix</keyword>
<dbReference type="RefSeq" id="WP_346148125.1">
    <property type="nucleotide sequence ID" value="NZ_BAAATE010000009.1"/>
</dbReference>
<protein>
    <submittedName>
        <fullName evidence="2">Uncharacterized protein</fullName>
    </submittedName>
</protein>
<keyword evidence="3" id="KW-1185">Reference proteome</keyword>
<name>A0ABP6EA24_9ACTN</name>
<proteinExistence type="predicted"/>
<organism evidence="2 3">
    <name type="scientific">Nonomuraea recticatena</name>
    <dbReference type="NCBI Taxonomy" id="46178"/>
    <lineage>
        <taxon>Bacteria</taxon>
        <taxon>Bacillati</taxon>
        <taxon>Actinomycetota</taxon>
        <taxon>Actinomycetes</taxon>
        <taxon>Streptosporangiales</taxon>
        <taxon>Streptosporangiaceae</taxon>
        <taxon>Nonomuraea</taxon>
    </lineage>
</organism>
<evidence type="ECO:0000256" key="1">
    <source>
        <dbReference type="SAM" id="Phobius"/>
    </source>
</evidence>
<accession>A0ABP6EA24</accession>
<dbReference type="Proteomes" id="UP001501666">
    <property type="component" value="Unassembled WGS sequence"/>
</dbReference>
<keyword evidence="1" id="KW-0472">Membrane</keyword>
<sequence>MKPWITWSLRSAAALHLLGVLAQAALAGLFVTGEVDMLAWHRDNAGFTHAALYLQLVAAILLWRPGRGPAWPAWATAALVAAETAQVALGHDRVLSVHFPLGVAVFGASAVLTVMVWRVTR</sequence>
<keyword evidence="1" id="KW-0812">Transmembrane</keyword>
<feature type="transmembrane region" description="Helical" evidence="1">
    <location>
        <begin position="70"/>
        <end position="89"/>
    </location>
</feature>
<gene>
    <name evidence="2" type="ORF">GCM10010412_038420</name>
</gene>
<evidence type="ECO:0000313" key="3">
    <source>
        <dbReference type="Proteomes" id="UP001501666"/>
    </source>
</evidence>
<evidence type="ECO:0000313" key="2">
    <source>
        <dbReference type="EMBL" id="GAA2663677.1"/>
    </source>
</evidence>
<comment type="caution">
    <text evidence="2">The sequence shown here is derived from an EMBL/GenBank/DDBJ whole genome shotgun (WGS) entry which is preliminary data.</text>
</comment>
<dbReference type="EMBL" id="BAAATE010000009">
    <property type="protein sequence ID" value="GAA2663677.1"/>
    <property type="molecule type" value="Genomic_DNA"/>
</dbReference>
<feature type="transmembrane region" description="Helical" evidence="1">
    <location>
        <begin position="95"/>
        <end position="117"/>
    </location>
</feature>